<dbReference type="Gene3D" id="2.60.40.1730">
    <property type="entry name" value="tricorn interacting facor f3 domain"/>
    <property type="match status" value="1"/>
</dbReference>
<dbReference type="PANTHER" id="PTHR11533">
    <property type="entry name" value="PROTEASE M1 ZINC METALLOPROTEASE"/>
    <property type="match status" value="1"/>
</dbReference>
<feature type="binding site" evidence="9">
    <location>
        <position position="431"/>
    </location>
    <ligand>
        <name>Zn(2+)</name>
        <dbReference type="ChEBI" id="CHEBI:29105"/>
        <note>catalytic</note>
    </ligand>
</feature>
<dbReference type="GO" id="GO:0008270">
    <property type="term" value="F:zinc ion binding"/>
    <property type="evidence" value="ECO:0007669"/>
    <property type="project" value="InterPro"/>
</dbReference>
<organism evidence="15 16">
    <name type="scientific">Dictyostelium firmibasis</name>
    <dbReference type="NCBI Taxonomy" id="79012"/>
    <lineage>
        <taxon>Eukaryota</taxon>
        <taxon>Amoebozoa</taxon>
        <taxon>Evosea</taxon>
        <taxon>Eumycetozoa</taxon>
        <taxon>Dictyostelia</taxon>
        <taxon>Dictyosteliales</taxon>
        <taxon>Dictyosteliaceae</taxon>
        <taxon>Dictyostelium</taxon>
    </lineage>
</organism>
<comment type="similarity">
    <text evidence="1">Belongs to the peptidase M1 family.</text>
</comment>
<feature type="transmembrane region" description="Helical" evidence="11">
    <location>
        <begin position="62"/>
        <end position="80"/>
    </location>
</feature>
<dbReference type="SUPFAM" id="SSF63737">
    <property type="entry name" value="Leukotriene A4 hydrolase N-terminal domain"/>
    <property type="match status" value="1"/>
</dbReference>
<feature type="binding site" evidence="9">
    <location>
        <position position="435"/>
    </location>
    <ligand>
        <name>Zn(2+)</name>
        <dbReference type="ChEBI" id="CHEBI:29105"/>
        <note>catalytic</note>
    </ligand>
</feature>
<keyword evidence="11" id="KW-0472">Membrane</keyword>
<comment type="caution">
    <text evidence="15">The sequence shown here is derived from an EMBL/GenBank/DDBJ whole genome shotgun (WGS) entry which is preliminary data.</text>
</comment>
<comment type="cofactor">
    <cofactor evidence="9">
        <name>Zn(2+)</name>
        <dbReference type="ChEBI" id="CHEBI:29105"/>
    </cofactor>
    <text evidence="9">Binds 1 zinc ion per subunit.</text>
</comment>
<dbReference type="EMBL" id="JAVFKY010000006">
    <property type="protein sequence ID" value="KAK5575364.1"/>
    <property type="molecule type" value="Genomic_DNA"/>
</dbReference>
<dbReference type="InterPro" id="IPR042097">
    <property type="entry name" value="Aminopeptidase_N-like_N_sf"/>
</dbReference>
<dbReference type="AlphaFoldDB" id="A0AAN7TM93"/>
<name>A0AAN7TM93_9MYCE</name>
<feature type="binding site" evidence="9">
    <location>
        <position position="454"/>
    </location>
    <ligand>
        <name>Zn(2+)</name>
        <dbReference type="ChEBI" id="CHEBI:29105"/>
        <note>catalytic</note>
    </ligand>
</feature>
<evidence type="ECO:0000256" key="3">
    <source>
        <dbReference type="ARBA" id="ARBA00022670"/>
    </source>
</evidence>
<keyword evidence="3" id="KW-0645">Protease</keyword>
<feature type="domain" description="Peptidase M1 membrane alanine aminopeptidase" evidence="12">
    <location>
        <begin position="359"/>
        <end position="584"/>
    </location>
</feature>
<evidence type="ECO:0000259" key="12">
    <source>
        <dbReference type="Pfam" id="PF01433"/>
    </source>
</evidence>
<proteinExistence type="inferred from homology"/>
<accession>A0AAN7TM93</accession>
<protein>
    <recommendedName>
        <fullName evidence="17">Aminopeptidase</fullName>
    </recommendedName>
</protein>
<feature type="site" description="Transition state stabilizer" evidence="10">
    <location>
        <position position="518"/>
    </location>
</feature>
<dbReference type="FunFam" id="1.10.390.10:FF:000006">
    <property type="entry name" value="Puromycin-sensitive aminopeptidase"/>
    <property type="match status" value="1"/>
</dbReference>
<dbReference type="InterPro" id="IPR024571">
    <property type="entry name" value="ERAP1-like_C_dom"/>
</dbReference>
<keyword evidence="5" id="KW-0378">Hydrolase</keyword>
<dbReference type="GO" id="GO:0042277">
    <property type="term" value="F:peptide binding"/>
    <property type="evidence" value="ECO:0007669"/>
    <property type="project" value="TreeGrafter"/>
</dbReference>
<dbReference type="InterPro" id="IPR001930">
    <property type="entry name" value="Peptidase_M1"/>
</dbReference>
<dbReference type="InterPro" id="IPR014782">
    <property type="entry name" value="Peptidase_M1_dom"/>
</dbReference>
<dbReference type="Pfam" id="PF11838">
    <property type="entry name" value="ERAP1_C"/>
    <property type="match status" value="1"/>
</dbReference>
<dbReference type="GO" id="GO:0070006">
    <property type="term" value="F:metalloaminopeptidase activity"/>
    <property type="evidence" value="ECO:0007669"/>
    <property type="project" value="TreeGrafter"/>
</dbReference>
<keyword evidence="2" id="KW-0031">Aminopeptidase</keyword>
<dbReference type="InterPro" id="IPR045357">
    <property type="entry name" value="Aminopeptidase_N-like_N"/>
</dbReference>
<evidence type="ECO:0000259" key="13">
    <source>
        <dbReference type="Pfam" id="PF11838"/>
    </source>
</evidence>
<evidence type="ECO:0000256" key="9">
    <source>
        <dbReference type="PIRSR" id="PIRSR634016-3"/>
    </source>
</evidence>
<gene>
    <name evidence="15" type="ORF">RB653_010623</name>
</gene>
<dbReference type="FunFam" id="2.60.40.1910:FF:000022">
    <property type="match status" value="1"/>
</dbReference>
<dbReference type="Gene3D" id="2.60.40.1910">
    <property type="match status" value="1"/>
</dbReference>
<evidence type="ECO:0000256" key="10">
    <source>
        <dbReference type="PIRSR" id="PIRSR634016-4"/>
    </source>
</evidence>
<dbReference type="InterPro" id="IPR034016">
    <property type="entry name" value="M1_APN-typ"/>
</dbReference>
<dbReference type="GO" id="GO:0005615">
    <property type="term" value="C:extracellular space"/>
    <property type="evidence" value="ECO:0007669"/>
    <property type="project" value="TreeGrafter"/>
</dbReference>
<dbReference type="Pfam" id="PF17900">
    <property type="entry name" value="Peptidase_M1_N"/>
    <property type="match status" value="1"/>
</dbReference>
<evidence type="ECO:0000313" key="15">
    <source>
        <dbReference type="EMBL" id="KAK5575364.1"/>
    </source>
</evidence>
<dbReference type="Gene3D" id="1.25.50.20">
    <property type="match status" value="1"/>
</dbReference>
<dbReference type="CDD" id="cd09601">
    <property type="entry name" value="M1_APN-Q_like"/>
    <property type="match status" value="1"/>
</dbReference>
<evidence type="ECO:0000259" key="14">
    <source>
        <dbReference type="Pfam" id="PF17900"/>
    </source>
</evidence>
<keyword evidence="11" id="KW-0812">Transmembrane</keyword>
<dbReference type="GO" id="GO:0016020">
    <property type="term" value="C:membrane"/>
    <property type="evidence" value="ECO:0007669"/>
    <property type="project" value="TreeGrafter"/>
</dbReference>
<evidence type="ECO:0000256" key="5">
    <source>
        <dbReference type="ARBA" id="ARBA00022801"/>
    </source>
</evidence>
<evidence type="ECO:0000256" key="2">
    <source>
        <dbReference type="ARBA" id="ARBA00022438"/>
    </source>
</evidence>
<evidence type="ECO:0000256" key="7">
    <source>
        <dbReference type="ARBA" id="ARBA00023049"/>
    </source>
</evidence>
<evidence type="ECO:0000313" key="16">
    <source>
        <dbReference type="Proteomes" id="UP001344447"/>
    </source>
</evidence>
<dbReference type="PANTHER" id="PTHR11533:SF299">
    <property type="entry name" value="AMINOPEPTIDASE"/>
    <property type="match status" value="1"/>
</dbReference>
<feature type="domain" description="ERAP1-like C-terminal" evidence="13">
    <location>
        <begin position="670"/>
        <end position="991"/>
    </location>
</feature>
<dbReference type="GO" id="GO:0005737">
    <property type="term" value="C:cytoplasm"/>
    <property type="evidence" value="ECO:0007669"/>
    <property type="project" value="TreeGrafter"/>
</dbReference>
<dbReference type="Pfam" id="PF01433">
    <property type="entry name" value="Peptidase_M1"/>
    <property type="match status" value="1"/>
</dbReference>
<evidence type="ECO:0000256" key="8">
    <source>
        <dbReference type="PIRSR" id="PIRSR634016-1"/>
    </source>
</evidence>
<evidence type="ECO:0000256" key="4">
    <source>
        <dbReference type="ARBA" id="ARBA00022723"/>
    </source>
</evidence>
<feature type="active site" description="Proton acceptor" evidence="8">
    <location>
        <position position="432"/>
    </location>
</feature>
<evidence type="ECO:0000256" key="6">
    <source>
        <dbReference type="ARBA" id="ARBA00022833"/>
    </source>
</evidence>
<keyword evidence="4 9" id="KW-0479">Metal-binding</keyword>
<evidence type="ECO:0008006" key="17">
    <source>
        <dbReference type="Google" id="ProtNLM"/>
    </source>
</evidence>
<dbReference type="FunFam" id="2.60.40.1730:FF:000047">
    <property type="entry name" value="Aminopeptidase"/>
    <property type="match status" value="1"/>
</dbReference>
<dbReference type="PRINTS" id="PR00756">
    <property type="entry name" value="ALADIPTASE"/>
</dbReference>
<dbReference type="GO" id="GO:0006508">
    <property type="term" value="P:proteolysis"/>
    <property type="evidence" value="ECO:0007669"/>
    <property type="project" value="UniProtKB-KW"/>
</dbReference>
<keyword evidence="11" id="KW-1133">Transmembrane helix</keyword>
<keyword evidence="16" id="KW-1185">Reference proteome</keyword>
<keyword evidence="7" id="KW-0482">Metalloprotease</keyword>
<dbReference type="Proteomes" id="UP001344447">
    <property type="component" value="Unassembled WGS sequence"/>
</dbReference>
<reference evidence="15 16" key="1">
    <citation type="submission" date="2023-11" db="EMBL/GenBank/DDBJ databases">
        <title>Dfirmibasis_genome.</title>
        <authorList>
            <person name="Edelbroek B."/>
            <person name="Kjellin J."/>
            <person name="Jerlstrom-Hultqvist J."/>
            <person name="Soderbom F."/>
        </authorList>
    </citation>
    <scope>NUCLEOTIDE SEQUENCE [LARGE SCALE GENOMIC DNA]</scope>
    <source>
        <strain evidence="15 16">TNS-C-14</strain>
    </source>
</reference>
<evidence type="ECO:0000256" key="11">
    <source>
        <dbReference type="SAM" id="Phobius"/>
    </source>
</evidence>
<sequence>MRNIKHIQLKDMEEIGENDEEFEIDGDDIIPRKKSEFQSTQNKSTFKRLFDYLTETNFRKSLLIIAFCSLFIILTITATLTTKVQIIYSNIKLPGNVIPIHYFTHVDIRMEPKFNFNGTIVSTLNITSDKNDFIVIHADETTLSLNSIHLVSVPKYNSSKPVNSTDFDLDGSITPTNKIYNAENSYYILFFKDLKKFLDKNGSIFNLYISYNGSLVDAEGTSTLRGLYLSSYKNPNNRSESKYLAVTQFEPVDARLSFPCFDEPSLKANWTIWITHPNDYKALSNMPDYLIQENKQTHKTTTRFDTTPKMSSYLVCIVVHQFSSKSGFIERHGSTGGGVEASVPLRIWAADHLMDTVDFSLDMAKKSFVFFEDYFDILYPLPKMDLVAIPDFAAGAMENFGLMTFRESDLLYSSKTSDQENKQRVAEVVSHEIAHQWFGDLVTMKWWNDLWLNEGFATFMSYKCMQKVLIQEFNSEEIFQYSSKQPGLDIDASPFTHTISNNYTDPLDIMASFDSVTYDKGSSILLMLESMVDRVRDNAFRDGIRKYLKKYAYSNAETNDLWEMLYDSINRDPNMVIPDIMNQWTTYPGFPQIKIDTIGTTGNYRITQSKFTQPNTTRPSDFNTNSLWWIPIKVIDNCNNTDDLYISNKSVQYKGWSDQGCGVATKDSYIFANSDATGFYRTLYDTSIFDKIVNKLNEAASDHFTTLQRISFADDLYAFSKIGAIPTSVALKTFNYTTVSSEPNFVVWKDILSFLSFVHNRLETADAPCYIQYIKKAQYIFNHGLLPLIQLDIDPLNNNLTYNELELRKSAFSKVNSLSITFLRSHLYKIYLDNINTPENIDPSIRGPLFSSIIQNGDIEEYEWVVDRFENTNAINERIDALKAISNPKNPQLIRNTLKMLLDGKIKNQDFYMVFLEMSYSPFARELAWNFLLDNFNFISENSTPGDIGKYVTYFASSMDSQAKIDQIKQFFTDAHPIPASSLANAISSIQYNMNWLKNQAPELCNFLNK</sequence>
<dbReference type="SUPFAM" id="SSF55486">
    <property type="entry name" value="Metalloproteases ('zincins'), catalytic domain"/>
    <property type="match status" value="1"/>
</dbReference>
<keyword evidence="6 9" id="KW-0862">Zinc</keyword>
<feature type="domain" description="Aminopeptidase N-like N-terminal" evidence="14">
    <location>
        <begin position="99"/>
        <end position="314"/>
    </location>
</feature>
<dbReference type="GO" id="GO:0043171">
    <property type="term" value="P:peptide catabolic process"/>
    <property type="evidence" value="ECO:0007669"/>
    <property type="project" value="TreeGrafter"/>
</dbReference>
<evidence type="ECO:0000256" key="1">
    <source>
        <dbReference type="ARBA" id="ARBA00010136"/>
    </source>
</evidence>
<dbReference type="InterPro" id="IPR027268">
    <property type="entry name" value="Peptidase_M4/M1_CTD_sf"/>
</dbReference>
<dbReference type="InterPro" id="IPR050344">
    <property type="entry name" value="Peptidase_M1_aminopeptidases"/>
</dbReference>
<dbReference type="Gene3D" id="1.10.390.10">
    <property type="entry name" value="Neutral Protease Domain 2"/>
    <property type="match status" value="1"/>
</dbReference>